<evidence type="ECO:0000313" key="2">
    <source>
        <dbReference type="EMBL" id="MFD2261598.1"/>
    </source>
</evidence>
<dbReference type="EC" id="2.3.-.-" evidence="2"/>
<dbReference type="SUPFAM" id="SSF55729">
    <property type="entry name" value="Acyl-CoA N-acyltransferases (Nat)"/>
    <property type="match status" value="1"/>
</dbReference>
<organism evidence="2 3">
    <name type="scientific">Lacibacterium aquatile</name>
    <dbReference type="NCBI Taxonomy" id="1168082"/>
    <lineage>
        <taxon>Bacteria</taxon>
        <taxon>Pseudomonadati</taxon>
        <taxon>Pseudomonadota</taxon>
        <taxon>Alphaproteobacteria</taxon>
        <taxon>Rhodospirillales</taxon>
        <taxon>Rhodospirillaceae</taxon>
    </lineage>
</organism>
<dbReference type="PROSITE" id="PS51186">
    <property type="entry name" value="GNAT"/>
    <property type="match status" value="1"/>
</dbReference>
<keyword evidence="2" id="KW-0808">Transferase</keyword>
<dbReference type="RefSeq" id="WP_379874513.1">
    <property type="nucleotide sequence ID" value="NZ_JBHUIP010000002.1"/>
</dbReference>
<gene>
    <name evidence="2" type="ORF">ACFSM5_01785</name>
</gene>
<dbReference type="PANTHER" id="PTHR43072">
    <property type="entry name" value="N-ACETYLTRANSFERASE"/>
    <property type="match status" value="1"/>
</dbReference>
<keyword evidence="3" id="KW-1185">Reference proteome</keyword>
<name>A0ABW5DKE9_9PROT</name>
<dbReference type="Proteomes" id="UP001597295">
    <property type="component" value="Unassembled WGS sequence"/>
</dbReference>
<dbReference type="GO" id="GO:0016746">
    <property type="term" value="F:acyltransferase activity"/>
    <property type="evidence" value="ECO:0007669"/>
    <property type="project" value="UniProtKB-KW"/>
</dbReference>
<reference evidence="3" key="1">
    <citation type="journal article" date="2019" name="Int. J. Syst. Evol. Microbiol.">
        <title>The Global Catalogue of Microorganisms (GCM) 10K type strain sequencing project: providing services to taxonomists for standard genome sequencing and annotation.</title>
        <authorList>
            <consortium name="The Broad Institute Genomics Platform"/>
            <consortium name="The Broad Institute Genome Sequencing Center for Infectious Disease"/>
            <person name="Wu L."/>
            <person name="Ma J."/>
        </authorList>
    </citation>
    <scope>NUCLEOTIDE SEQUENCE [LARGE SCALE GENOMIC DNA]</scope>
    <source>
        <strain evidence="3">CGMCC 1.19062</strain>
    </source>
</reference>
<accession>A0ABW5DKE9</accession>
<keyword evidence="2" id="KW-0012">Acyltransferase</keyword>
<protein>
    <submittedName>
        <fullName evidence="2">GNAT family N-acetyltransferase</fullName>
        <ecNumber evidence="2">2.3.-.-</ecNumber>
    </submittedName>
</protein>
<dbReference type="EMBL" id="JBHUIP010000002">
    <property type="protein sequence ID" value="MFD2261598.1"/>
    <property type="molecule type" value="Genomic_DNA"/>
</dbReference>
<dbReference type="Pfam" id="PF13420">
    <property type="entry name" value="Acetyltransf_4"/>
    <property type="match status" value="1"/>
</dbReference>
<dbReference type="InterPro" id="IPR000182">
    <property type="entry name" value="GNAT_dom"/>
</dbReference>
<dbReference type="CDD" id="cd04301">
    <property type="entry name" value="NAT_SF"/>
    <property type="match status" value="1"/>
</dbReference>
<evidence type="ECO:0000313" key="3">
    <source>
        <dbReference type="Proteomes" id="UP001597295"/>
    </source>
</evidence>
<comment type="caution">
    <text evidence="2">The sequence shown here is derived from an EMBL/GenBank/DDBJ whole genome shotgun (WGS) entry which is preliminary data.</text>
</comment>
<dbReference type="PANTHER" id="PTHR43072:SF8">
    <property type="entry name" value="ACYLTRANSFERASE FABY-RELATED"/>
    <property type="match status" value="1"/>
</dbReference>
<evidence type="ECO:0000259" key="1">
    <source>
        <dbReference type="PROSITE" id="PS51186"/>
    </source>
</evidence>
<dbReference type="Gene3D" id="3.40.630.30">
    <property type="match status" value="1"/>
</dbReference>
<dbReference type="InterPro" id="IPR016181">
    <property type="entry name" value="Acyl_CoA_acyltransferase"/>
</dbReference>
<proteinExistence type="predicted"/>
<sequence length="174" mass="18870">MPIVIRIAADSDLPAIQGIYAHHVLHGTASFEEVPPTVEELRSRMQGVRDKGLPYLVAEMNGVVVGYAYASLYRPRPAYRHTLENSVYVDKDSAGLGVGRALMVALIEICEKGPWRQMVAAIGDSANIASIRLHSAMGFEHAGLFKSVGFKHGRWLDSVLMQRALGVGDGSLPS</sequence>
<feature type="domain" description="N-acetyltransferase" evidence="1">
    <location>
        <begin position="3"/>
        <end position="166"/>
    </location>
</feature>